<dbReference type="InterPro" id="IPR021385">
    <property type="entry name" value="DUF3017"/>
</dbReference>
<organism evidence="2 3">
    <name type="scientific">Jatrophihabitans cynanchi</name>
    <dbReference type="NCBI Taxonomy" id="2944128"/>
    <lineage>
        <taxon>Bacteria</taxon>
        <taxon>Bacillati</taxon>
        <taxon>Actinomycetota</taxon>
        <taxon>Actinomycetes</taxon>
        <taxon>Jatrophihabitantales</taxon>
        <taxon>Jatrophihabitantaceae</taxon>
        <taxon>Jatrophihabitans</taxon>
    </lineage>
</organism>
<dbReference type="Pfam" id="PF11222">
    <property type="entry name" value="DUF3017"/>
    <property type="match status" value="1"/>
</dbReference>
<feature type="transmembrane region" description="Helical" evidence="1">
    <location>
        <begin position="69"/>
        <end position="89"/>
    </location>
</feature>
<protein>
    <submittedName>
        <fullName evidence="2">DUF3017 domain-containing protein</fullName>
    </submittedName>
</protein>
<dbReference type="Proteomes" id="UP001164693">
    <property type="component" value="Chromosome"/>
</dbReference>
<keyword evidence="1" id="KW-1133">Transmembrane helix</keyword>
<feature type="transmembrane region" description="Helical" evidence="1">
    <location>
        <begin position="38"/>
        <end position="57"/>
    </location>
</feature>
<keyword evidence="3" id="KW-1185">Reference proteome</keyword>
<keyword evidence="1" id="KW-0472">Membrane</keyword>
<evidence type="ECO:0000313" key="2">
    <source>
        <dbReference type="EMBL" id="WAX58753.1"/>
    </source>
</evidence>
<gene>
    <name evidence="2" type="ORF">M6B22_08310</name>
</gene>
<proteinExistence type="predicted"/>
<keyword evidence="1" id="KW-0812">Transmembrane</keyword>
<reference evidence="2" key="1">
    <citation type="submission" date="2022-05" db="EMBL/GenBank/DDBJ databases">
        <title>Jatrophihabitans sp. SB3-54 whole genome sequence.</title>
        <authorList>
            <person name="Suh M.K."/>
            <person name="Eom M.K."/>
            <person name="Kim J.S."/>
            <person name="Kim H.S."/>
            <person name="Do H.E."/>
            <person name="Shin Y.K."/>
            <person name="Lee J.-S."/>
        </authorList>
    </citation>
    <scope>NUCLEOTIDE SEQUENCE</scope>
    <source>
        <strain evidence="2">SB3-54</strain>
    </source>
</reference>
<sequence>MLRRWLRRATGQAPFLLVVALLVVAFVYLVFAPGHWRRGAAVIALSALLAGLLRIALPTQRAGLLRVRARWIDAVCYLGLGGLILSVAIRLG</sequence>
<dbReference type="EMBL" id="CP097463">
    <property type="protein sequence ID" value="WAX58753.1"/>
    <property type="molecule type" value="Genomic_DNA"/>
</dbReference>
<dbReference type="RefSeq" id="WP_269445297.1">
    <property type="nucleotide sequence ID" value="NZ_CP097463.1"/>
</dbReference>
<evidence type="ECO:0000256" key="1">
    <source>
        <dbReference type="SAM" id="Phobius"/>
    </source>
</evidence>
<name>A0ABY7K4C2_9ACTN</name>
<evidence type="ECO:0000313" key="3">
    <source>
        <dbReference type="Proteomes" id="UP001164693"/>
    </source>
</evidence>
<accession>A0ABY7K4C2</accession>
<feature type="transmembrane region" description="Helical" evidence="1">
    <location>
        <begin position="12"/>
        <end position="32"/>
    </location>
</feature>